<evidence type="ECO:0000256" key="1">
    <source>
        <dbReference type="SAM" id="MobiDB-lite"/>
    </source>
</evidence>
<feature type="region of interest" description="Disordered" evidence="1">
    <location>
        <begin position="133"/>
        <end position="158"/>
    </location>
</feature>
<protein>
    <submittedName>
        <fullName evidence="2">Uncharacterized protein</fullName>
    </submittedName>
</protein>
<proteinExistence type="predicted"/>
<dbReference type="EMBL" id="MK522038">
    <property type="protein sequence ID" value="QOR60324.1"/>
    <property type="molecule type" value="Genomic_DNA"/>
</dbReference>
<name>A0A7S6NY60_9PHYC</name>
<reference evidence="2" key="1">
    <citation type="submission" date="2019-02" db="EMBL/GenBank/DDBJ databases">
        <authorList>
            <person name="Bachy C."/>
            <person name="Yung C.-M."/>
            <person name="Roux S."/>
            <person name="Sullivan M.B."/>
            <person name="Worden A.Z."/>
        </authorList>
    </citation>
    <scope>NUCLEOTIDE SEQUENCE</scope>
    <source>
        <strain evidence="2">BII-V2</strain>
    </source>
</reference>
<sequence length="158" mass="17668">MSSVLSNNPIRKTMSLIDEHKDNLPEGVYLEICDNLKSLYLTGGDAARDTYLLDLTNEYYSLLEDNESLRHELVEQKRELLRANVSRFERVTRPAVIQPRGMLESILFDPQAPPISAINPVSASAFRGFASSNEASSSMDTDTSSPFVRTSATRIGRR</sequence>
<evidence type="ECO:0000313" key="2">
    <source>
        <dbReference type="EMBL" id="QOR60324.1"/>
    </source>
</evidence>
<organism evidence="2">
    <name type="scientific">Bathycoccus sp. RCC716 virus 2</name>
    <dbReference type="NCBI Taxonomy" id="2530039"/>
    <lineage>
        <taxon>Viruses</taxon>
        <taxon>Varidnaviria</taxon>
        <taxon>Bamfordvirae</taxon>
        <taxon>Nucleocytoviricota</taxon>
        <taxon>Megaviricetes</taxon>
        <taxon>Algavirales</taxon>
        <taxon>Phycodnaviridae</taxon>
        <taxon>Prasinovirus</taxon>
    </lineage>
</organism>
<accession>A0A7S6NY60</accession>